<evidence type="ECO:0000256" key="2">
    <source>
        <dbReference type="SAM" id="SignalP"/>
    </source>
</evidence>
<name>A0ABY5JRY0_9BACI</name>
<evidence type="ECO:0000313" key="5">
    <source>
        <dbReference type="Proteomes" id="UP001059773"/>
    </source>
</evidence>
<dbReference type="InterPro" id="IPR052905">
    <property type="entry name" value="LD-transpeptidase_YkuD-like"/>
</dbReference>
<sequence>MRRKWFPSLLVILLVTSPFASVSEVYAMNNQSKENEQNDDQEDRNKESVDEQDSPTDEAVSEEIKLELGDDAEEIQELKEDLTELGFAALEKPTTYYGLHTEEAVKAFQEFYDIEDTGIADEDTLLTIEYILSDDSFDREEHLEFSKPEEFVTEEEEVEELPESEEESEEGSASETEEGTEEESEESSESEKEEGTEEETEESSESEKEEGTEEESEESSESEKEEGTEEETEESSESEKEEGTEEESEESSESEKEEGIEEETEESSESEKEEGTEEETEESSESEKEEGTEEETEESSESEKEEGTEEESEESSESEKEEGTEEETEESSESEKEEGTEEETEESSSSETEEGTEEEPEESSESEKEEGTEEESEESSESEKEEGTEEETEENAEVEEDQQINIQNFAIASVFSANNTYKQGDRHKDIVTFKKRLNAIGFGYITETNLFGSFMETQVRNFQSYYGLAVNGQMNQATKNKLNSVYNSPYQRGKTHNDIKEIKKKLNSLGYGKITETNYYGSYMESQVEKFQRDQGLRVSGIVDEVTLAKLDQIAPKNTYQHGDRHAEIVKFKQQLNAVGFGYITETNLFGSFMETQVRSFQSYYGLAVNGQMNQATKNKLNSVYNSPYQRGKTHNDIKEIKKKLNSLGYGKITETNYYGSYMESQVEKFQRDQGLRVSGIVDEVTLAKLDQIAPKNTYQHGDRHAEIVKFKQQLNAVGFGYITETNLYGSFMETQVKRFQSYYGLNVTGKMNKATKDKLNNVYNSPLQRGKRHNDIPNIKRQLNNLGYGHISVTSFFGDFMEQKIKEFQTDHGLRVSGIADEVTVAKLKELAPKDTYQRGDRHAEIIKFKQQLNAVGFGYITETNLYGSFMETQVKRFQSYYGLSATGKMNKATKDKLNSVYSSPLQRGKRHNDIPEIKRQLNTLGYGYITVTTLFGSYMESQVKQFQRDNNLRVNGIVDERTLAALDEAISNRWVVNHESFNVTLNQALNTQMNQLQQTDMYRNNSAYVHKNYVNGSNITTANVNVRSSASNSSHIYGQISRGTRVTILGSTGNWYRISYSAWRNPTRSDVRNYLNPDNNDIFQHLDLTSSVGVTASSLNRDVLSGKGILAGRGQAFITAGSQHNVNEIYLISHALLETGNGNSALARGIEVGLNSSGNPVVVTSSNRSSLRNIRTTYNMYGIGAVDGNAHNGGAIRAYNEGWFSPEQAIIGGARFIGNSYIHNQYNQNTLYKMRWNPANPGYPQYATDIGWAVKQVPSIKRLYDMLNNPVFKFNVPQYR</sequence>
<feature type="compositionally biased region" description="Basic and acidic residues" evidence="1">
    <location>
        <begin position="140"/>
        <end position="150"/>
    </location>
</feature>
<dbReference type="PROSITE" id="PS51781">
    <property type="entry name" value="SH3B"/>
    <property type="match status" value="1"/>
</dbReference>
<reference evidence="4" key="1">
    <citation type="submission" date="2022-07" db="EMBL/GenBank/DDBJ databases">
        <title>FELIX.</title>
        <authorList>
            <person name="Wan K.H."/>
            <person name="Park S."/>
            <person name="Lawrence Q."/>
            <person name="Eichenberger J.P."/>
            <person name="Booth B.W."/>
            <person name="Piaggio A.J."/>
            <person name="Chandler J.C."/>
            <person name="Franklin A.B."/>
            <person name="Celniker S.E."/>
        </authorList>
    </citation>
    <scope>NUCLEOTIDE SEQUENCE</scope>
    <source>
        <strain evidence="4">QA-1986 374</strain>
    </source>
</reference>
<dbReference type="Gene3D" id="1.10.101.10">
    <property type="entry name" value="PGBD-like superfamily/PGBD"/>
    <property type="match status" value="9"/>
</dbReference>
<dbReference type="SMART" id="SM00287">
    <property type="entry name" value="SH3b"/>
    <property type="match status" value="1"/>
</dbReference>
<feature type="region of interest" description="Disordered" evidence="1">
    <location>
        <begin position="30"/>
        <end position="61"/>
    </location>
</feature>
<evidence type="ECO:0000313" key="4">
    <source>
        <dbReference type="EMBL" id="UUI02545.1"/>
    </source>
</evidence>
<dbReference type="SMART" id="SM00047">
    <property type="entry name" value="LYZ2"/>
    <property type="match status" value="1"/>
</dbReference>
<accession>A0ABY5JRY0</accession>
<dbReference type="InterPro" id="IPR002901">
    <property type="entry name" value="MGlyc_endo_b_GlcNAc-like_dom"/>
</dbReference>
<evidence type="ECO:0000256" key="1">
    <source>
        <dbReference type="SAM" id="MobiDB-lite"/>
    </source>
</evidence>
<dbReference type="Gene3D" id="2.30.30.40">
    <property type="entry name" value="SH3 Domains"/>
    <property type="match status" value="1"/>
</dbReference>
<dbReference type="PANTHER" id="PTHR41533">
    <property type="entry name" value="L,D-TRANSPEPTIDASE HI_1667-RELATED"/>
    <property type="match status" value="1"/>
</dbReference>
<feature type="signal peptide" evidence="2">
    <location>
        <begin position="1"/>
        <end position="22"/>
    </location>
</feature>
<feature type="compositionally biased region" description="Acidic residues" evidence="1">
    <location>
        <begin position="151"/>
        <end position="401"/>
    </location>
</feature>
<gene>
    <name evidence="4" type="ORF">NP439_21310</name>
</gene>
<proteinExistence type="predicted"/>
<dbReference type="InterPro" id="IPR036366">
    <property type="entry name" value="PGBDSf"/>
</dbReference>
<dbReference type="PANTHER" id="PTHR41533:SF1">
    <property type="entry name" value="L,D-TRANSPEPTIDASE YCBB-RELATED"/>
    <property type="match status" value="1"/>
</dbReference>
<dbReference type="InterPro" id="IPR002477">
    <property type="entry name" value="Peptidoglycan-bd-like"/>
</dbReference>
<keyword evidence="2" id="KW-0732">Signal</keyword>
<feature type="region of interest" description="Disordered" evidence="1">
    <location>
        <begin position="140"/>
        <end position="401"/>
    </location>
</feature>
<dbReference type="Pfam" id="PF01471">
    <property type="entry name" value="PG_binding_1"/>
    <property type="match status" value="9"/>
</dbReference>
<feature type="compositionally biased region" description="Acidic residues" evidence="1">
    <location>
        <begin position="50"/>
        <end position="61"/>
    </location>
</feature>
<dbReference type="EMBL" id="CP101914">
    <property type="protein sequence ID" value="UUI02545.1"/>
    <property type="molecule type" value="Genomic_DNA"/>
</dbReference>
<dbReference type="Pfam" id="PF01832">
    <property type="entry name" value="Glucosaminidase"/>
    <property type="match status" value="1"/>
</dbReference>
<organism evidence="4 5">
    <name type="scientific">Oceanobacillus jeddahense</name>
    <dbReference type="NCBI Taxonomy" id="1462527"/>
    <lineage>
        <taxon>Bacteria</taxon>
        <taxon>Bacillati</taxon>
        <taxon>Bacillota</taxon>
        <taxon>Bacilli</taxon>
        <taxon>Bacillales</taxon>
        <taxon>Bacillaceae</taxon>
        <taxon>Oceanobacillus</taxon>
    </lineage>
</organism>
<dbReference type="Pfam" id="PF08239">
    <property type="entry name" value="SH3_3"/>
    <property type="match status" value="1"/>
</dbReference>
<protein>
    <submittedName>
        <fullName evidence="4">Peptidoglycan-binding protein</fullName>
    </submittedName>
</protein>
<feature type="chain" id="PRO_5046407644" evidence="2">
    <location>
        <begin position="23"/>
        <end position="1282"/>
    </location>
</feature>
<feature type="domain" description="SH3b" evidence="3">
    <location>
        <begin position="1016"/>
        <end position="1081"/>
    </location>
</feature>
<dbReference type="SUPFAM" id="SSF47090">
    <property type="entry name" value="PGBD-like"/>
    <property type="match status" value="9"/>
</dbReference>
<evidence type="ECO:0000259" key="3">
    <source>
        <dbReference type="PROSITE" id="PS51781"/>
    </source>
</evidence>
<dbReference type="InterPro" id="IPR036365">
    <property type="entry name" value="PGBD-like_sf"/>
</dbReference>
<dbReference type="Proteomes" id="UP001059773">
    <property type="component" value="Chromosome"/>
</dbReference>
<keyword evidence="5" id="KW-1185">Reference proteome</keyword>
<dbReference type="InterPro" id="IPR003646">
    <property type="entry name" value="SH3-like_bac-type"/>
</dbReference>